<evidence type="ECO:0000256" key="1">
    <source>
        <dbReference type="SAM" id="MobiDB-lite"/>
    </source>
</evidence>
<dbReference type="Gene3D" id="2.120.10.30">
    <property type="entry name" value="TolB, C-terminal domain"/>
    <property type="match status" value="1"/>
</dbReference>
<feature type="compositionally biased region" description="Low complexity" evidence="1">
    <location>
        <begin position="64"/>
        <end position="76"/>
    </location>
</feature>
<gene>
    <name evidence="4" type="ORF">JY651_20705</name>
</gene>
<dbReference type="Proteomes" id="UP000662747">
    <property type="component" value="Chromosome"/>
</dbReference>
<feature type="signal peptide" evidence="2">
    <location>
        <begin position="1"/>
        <end position="28"/>
    </location>
</feature>
<evidence type="ECO:0000256" key="2">
    <source>
        <dbReference type="SAM" id="SignalP"/>
    </source>
</evidence>
<sequence>MLRRPPVLVLLCILAVATGLLLSPMACPGAPGGGGGGVDETPDGSPPDTGPQADEDAGGNPPQDSDAGLDAGSDSGVPIPTVPYGLDVRPANPTCVAPARPPEATGVALQRAFPKLTFTQPLLALQAPGDNSRVYVVEKEGRIRVFANEADPASSSLVLDISARVNSVHDETGLLSLAFHPRFASNGEVFLFYSHEESGGQLYSYISRFRSTDGGATLDPRSEELVLKVEKPYSYHNGGNMAFGRDGYLYIGLGDGGGRLDPNHTSQDPQQLLGKMLRLDVDGARPYAIPASNPFAKGGGKKEIYALGFRNPWRWSFDRRTGALWLGDVGEKRFEEINRVVLGGNYGWSVLEGTACVRGPTCNTQGLTPPVAVYGRDEGVSVTGGYVYRGTSVPALVGQYVFGDFGTGRIWTLPGDATPGGGAKPKNVLSTSLNISSFAELNDGELLVVDFGGGGLHRLVPEKATPGGSFPALLSATGCVDAKDATKPSGGLIPYAVNAPLWSDSADKERFLAVPDGKTVTADADGVLELPPGSVSVKTFLIQGRRVETRLFMHHPDGSWAGYSYEWNDAGTDAVLLTTGKVKQVAGRMWTFPSRAECMQCHNATAGHVLGLELAQLNGDFVYPGDRRANQLVTLEHIGVLTLPGAVETLPRLATYDGAASPEEKARSYLHANCAMCHRPSGLGRGTADLRISTPLARAGICDAPPELGDMGVPGARLVSPGHPGSSLVSLRMHVRDGFQMPPLATREVDPGGTALVDAWIASLARCPESH</sequence>
<dbReference type="InterPro" id="IPR011041">
    <property type="entry name" value="Quinoprot_gluc/sorb_DH_b-prop"/>
</dbReference>
<reference evidence="4 5" key="1">
    <citation type="submission" date="2021-02" db="EMBL/GenBank/DDBJ databases">
        <title>De Novo genome assembly of isolated myxobacteria.</title>
        <authorList>
            <person name="Stevens D.C."/>
        </authorList>
    </citation>
    <scope>NUCLEOTIDE SEQUENCE [LARGE SCALE GENOMIC DNA]</scope>
    <source>
        <strain evidence="5">SCPEA02</strain>
    </source>
</reference>
<dbReference type="SUPFAM" id="SSF50952">
    <property type="entry name" value="Soluble quinoprotein glucose dehydrogenase"/>
    <property type="match status" value="1"/>
</dbReference>
<name>A0ABX7P9P3_9BACT</name>
<organism evidence="4 5">
    <name type="scientific">Pyxidicoccus parkwayensis</name>
    <dbReference type="NCBI Taxonomy" id="2813578"/>
    <lineage>
        <taxon>Bacteria</taxon>
        <taxon>Pseudomonadati</taxon>
        <taxon>Myxococcota</taxon>
        <taxon>Myxococcia</taxon>
        <taxon>Myxococcales</taxon>
        <taxon>Cystobacterineae</taxon>
        <taxon>Myxococcaceae</taxon>
        <taxon>Pyxidicoccus</taxon>
    </lineage>
</organism>
<evidence type="ECO:0000313" key="5">
    <source>
        <dbReference type="Proteomes" id="UP000662747"/>
    </source>
</evidence>
<protein>
    <submittedName>
        <fullName evidence="4">PQQ-dependent sugar dehydrogenase</fullName>
    </submittedName>
</protein>
<feature type="domain" description="Glucose/Sorbosone dehydrogenase" evidence="3">
    <location>
        <begin position="129"/>
        <end position="414"/>
    </location>
</feature>
<dbReference type="Pfam" id="PF07995">
    <property type="entry name" value="GSDH"/>
    <property type="match status" value="1"/>
</dbReference>
<evidence type="ECO:0000259" key="3">
    <source>
        <dbReference type="Pfam" id="PF07995"/>
    </source>
</evidence>
<keyword evidence="5" id="KW-1185">Reference proteome</keyword>
<proteinExistence type="predicted"/>
<dbReference type="PANTHER" id="PTHR19328:SF75">
    <property type="entry name" value="ALDOSE SUGAR DEHYDROGENASE YLII"/>
    <property type="match status" value="1"/>
</dbReference>
<dbReference type="InterPro" id="IPR011042">
    <property type="entry name" value="6-blade_b-propeller_TolB-like"/>
</dbReference>
<dbReference type="InterPro" id="IPR012938">
    <property type="entry name" value="Glc/Sorbosone_DH"/>
</dbReference>
<feature type="region of interest" description="Disordered" evidence="1">
    <location>
        <begin position="31"/>
        <end position="84"/>
    </location>
</feature>
<dbReference type="PANTHER" id="PTHR19328">
    <property type="entry name" value="HEDGEHOG-INTERACTING PROTEIN"/>
    <property type="match status" value="1"/>
</dbReference>
<evidence type="ECO:0000313" key="4">
    <source>
        <dbReference type="EMBL" id="QSQ27183.1"/>
    </source>
</evidence>
<dbReference type="EMBL" id="CP071090">
    <property type="protein sequence ID" value="QSQ27183.1"/>
    <property type="molecule type" value="Genomic_DNA"/>
</dbReference>
<keyword evidence="2" id="KW-0732">Signal</keyword>
<feature type="chain" id="PRO_5046798351" evidence="2">
    <location>
        <begin position="29"/>
        <end position="771"/>
    </location>
</feature>
<accession>A0ABX7P9P3</accession>